<dbReference type="EMBL" id="BOPO01000128">
    <property type="protein sequence ID" value="GIL30943.1"/>
    <property type="molecule type" value="Genomic_DNA"/>
</dbReference>
<feature type="domain" description="Phospholipid/glycerol acyltransferase" evidence="1">
    <location>
        <begin position="32"/>
        <end position="136"/>
    </location>
</feature>
<dbReference type="RefSeq" id="WP_207128529.1">
    <property type="nucleotide sequence ID" value="NZ_BOPO01000128.1"/>
</dbReference>
<name>A0A8J4AGZ3_9ACTN</name>
<keyword evidence="2" id="KW-0012">Acyltransferase</keyword>
<comment type="caution">
    <text evidence="2">The sequence shown here is derived from an EMBL/GenBank/DDBJ whole genome shotgun (WGS) entry which is preliminary data.</text>
</comment>
<keyword evidence="2" id="KW-0808">Transferase</keyword>
<dbReference type="SUPFAM" id="SSF69593">
    <property type="entry name" value="Glycerol-3-phosphate (1)-acyltransferase"/>
    <property type="match status" value="1"/>
</dbReference>
<dbReference type="GO" id="GO:0016746">
    <property type="term" value="F:acyltransferase activity"/>
    <property type="evidence" value="ECO:0007669"/>
    <property type="project" value="UniProtKB-KW"/>
</dbReference>
<keyword evidence="3" id="KW-1185">Reference proteome</keyword>
<evidence type="ECO:0000259" key="1">
    <source>
        <dbReference type="SMART" id="SM00563"/>
    </source>
</evidence>
<dbReference type="AlphaFoldDB" id="A0A8J4AGZ3"/>
<dbReference type="InterPro" id="IPR002123">
    <property type="entry name" value="Plipid/glycerol_acylTrfase"/>
</dbReference>
<evidence type="ECO:0000313" key="3">
    <source>
        <dbReference type="Proteomes" id="UP000614996"/>
    </source>
</evidence>
<dbReference type="Pfam" id="PF01553">
    <property type="entry name" value="Acyltransferase"/>
    <property type="match status" value="1"/>
</dbReference>
<reference evidence="3" key="1">
    <citation type="journal article" date="2021" name="Int. J. Syst. Evol. Microbiol.">
        <title>Actinocatenispora comari sp. nov., an endophytic actinomycete isolated from aerial parts of Comarum salesowianum.</title>
        <authorList>
            <person name="Oyunbileg N."/>
            <person name="Iizaka Y."/>
            <person name="Hamada M."/>
            <person name="Davaapurev B.O."/>
            <person name="Fukumoto A."/>
            <person name="Tsetseg B."/>
            <person name="Kato F."/>
            <person name="Tamura T."/>
            <person name="Batkhuu J."/>
            <person name="Anzai Y."/>
        </authorList>
    </citation>
    <scope>NUCLEOTIDE SEQUENCE [LARGE SCALE GENOMIC DNA]</scope>
    <source>
        <strain evidence="3">NUM-2625</strain>
    </source>
</reference>
<dbReference type="Proteomes" id="UP000614996">
    <property type="component" value="Unassembled WGS sequence"/>
</dbReference>
<dbReference type="SMART" id="SM00563">
    <property type="entry name" value="PlsC"/>
    <property type="match status" value="1"/>
</dbReference>
<accession>A0A8J4AGZ3</accession>
<organism evidence="2 3">
    <name type="scientific">Actinocatenispora comari</name>
    <dbReference type="NCBI Taxonomy" id="2807577"/>
    <lineage>
        <taxon>Bacteria</taxon>
        <taxon>Bacillati</taxon>
        <taxon>Actinomycetota</taxon>
        <taxon>Actinomycetes</taxon>
        <taxon>Micromonosporales</taxon>
        <taxon>Micromonosporaceae</taxon>
        <taxon>Actinocatenispora</taxon>
    </lineage>
</organism>
<proteinExistence type="predicted"/>
<evidence type="ECO:0000313" key="2">
    <source>
        <dbReference type="EMBL" id="GIL30943.1"/>
    </source>
</evidence>
<protein>
    <submittedName>
        <fullName evidence="2">Glycerol acyltransferase</fullName>
    </submittedName>
</protein>
<gene>
    <name evidence="2" type="ORF">NUM_61970</name>
</gene>
<sequence length="216" mass="23428">MIDAALRAAMDRVLRRGLGAVWVRGVLPKGPVVWAANHHSWWDPFVAAGLLHRAGRRMAVLMDQASITRYGFARHIGGFGTDELPHGMAALRAGQVLVIYPEGRLVAPGPPALLAGGAGWYALHAPARLMVAATRVALRGEQWPSAYVSLTELAVDGDVHAVTATLSRALRSQLSGLDAALAEQDPRAALPGFRRAVTGRRSWDQRVDKLRRRLSW</sequence>